<name>A0AAE3P1K5_9BACT</name>
<evidence type="ECO:0000313" key="3">
    <source>
        <dbReference type="Proteomes" id="UP001221302"/>
    </source>
</evidence>
<dbReference type="EMBL" id="JARGDL010000016">
    <property type="protein sequence ID" value="MDF1612634.1"/>
    <property type="molecule type" value="Genomic_DNA"/>
</dbReference>
<keyword evidence="3" id="KW-1185">Reference proteome</keyword>
<dbReference type="Proteomes" id="UP001221302">
    <property type="component" value="Unassembled WGS sequence"/>
</dbReference>
<dbReference type="RefSeq" id="WP_321536405.1">
    <property type="nucleotide sequence ID" value="NZ_JARGDL010000016.1"/>
</dbReference>
<reference evidence="2" key="1">
    <citation type="submission" date="2023-03" db="EMBL/GenBank/DDBJ databases">
        <title>Stygiobacter electus gen. nov., sp. nov., facultatively anaerobic thermotolerant bacterium of the class Ignavibacteria from a well of Yessentuki mineral water deposit.</title>
        <authorList>
            <person name="Podosokorskaya O.A."/>
            <person name="Elcheninov A.G."/>
            <person name="Petrova N.F."/>
            <person name="Zavarzina D.G."/>
            <person name="Kublanov I.V."/>
            <person name="Merkel A.Y."/>
        </authorList>
    </citation>
    <scope>NUCLEOTIDE SEQUENCE</scope>
    <source>
        <strain evidence="2">09-Me</strain>
    </source>
</reference>
<feature type="chain" id="PRO_5041976407" evidence="1">
    <location>
        <begin position="21"/>
        <end position="421"/>
    </location>
</feature>
<dbReference type="GO" id="GO:0016740">
    <property type="term" value="F:transferase activity"/>
    <property type="evidence" value="ECO:0007669"/>
    <property type="project" value="UniProtKB-KW"/>
</dbReference>
<accession>A0AAE3P1K5</accession>
<keyword evidence="2" id="KW-0808">Transferase</keyword>
<evidence type="ECO:0000313" key="2">
    <source>
        <dbReference type="EMBL" id="MDF1612634.1"/>
    </source>
</evidence>
<organism evidence="2 3">
    <name type="scientific">Stygiobacter electus</name>
    <dbReference type="NCBI Taxonomy" id="3032292"/>
    <lineage>
        <taxon>Bacteria</taxon>
        <taxon>Pseudomonadati</taxon>
        <taxon>Ignavibacteriota</taxon>
        <taxon>Ignavibacteria</taxon>
        <taxon>Ignavibacteriales</taxon>
        <taxon>Melioribacteraceae</taxon>
        <taxon>Stygiobacter</taxon>
    </lineage>
</organism>
<gene>
    <name evidence="2" type="ORF">P0M35_10770</name>
</gene>
<feature type="signal peptide" evidence="1">
    <location>
        <begin position="1"/>
        <end position="20"/>
    </location>
</feature>
<keyword evidence="1" id="KW-0732">Signal</keyword>
<protein>
    <submittedName>
        <fullName evidence="2">Glucosyl transferase</fullName>
    </submittedName>
</protein>
<proteinExistence type="predicted"/>
<dbReference type="AlphaFoldDB" id="A0AAE3P1K5"/>
<dbReference type="PROSITE" id="PS51257">
    <property type="entry name" value="PROKAR_LIPOPROTEIN"/>
    <property type="match status" value="1"/>
</dbReference>
<sequence length="421" mass="47029">MKTKQVFILQILAIAAIVTSCNSPTGPVNNSLTLSAEVSCTEAWLSLSANNITLPRNVTITRDGSSLFNFTLTTKDTTLYDSTLAPNKSYTYQALLSPLGGQSDKIVATTLDTTSHNFSWQTFTFGDPGAGSSILYDVAIINENNICAVGEFYKKDSTGQIDPRLYNLLKWNGSKWSTQRVFFTNNRGQTFLAPILSIFVFSQNDILLGMDQIIHWDGNNFKEYEISSTVFHSWINKIWGVSGQDFYIVGNDGNIAHYSSSNWQKLESGITSQIYDIWGIDNSNFGKMIYCEAFDKLLKIDQQNVVSQIQFPYNTYIYSIWFNGKHKFYGSGSGIYENSNNKWKSVDLFRDRAISKIRGTDYNNVFGAGTLGLIVHFNGYSWSVYNDVSQGAYTSLSVKDNIIVAVGFNNGKAIITVGKRN</sequence>
<evidence type="ECO:0000256" key="1">
    <source>
        <dbReference type="SAM" id="SignalP"/>
    </source>
</evidence>
<comment type="caution">
    <text evidence="2">The sequence shown here is derived from an EMBL/GenBank/DDBJ whole genome shotgun (WGS) entry which is preliminary data.</text>
</comment>